<name>A0A8K0HAB9_9ROSA</name>
<feature type="domain" description="Glyoxalase/fosfomycin resistance/dioxygenase" evidence="1">
    <location>
        <begin position="56"/>
        <end position="164"/>
    </location>
</feature>
<dbReference type="AlphaFoldDB" id="A0A8K0HAB9"/>
<sequence>MAMTLKKPVEASSLVSRSNGRVGLKSLVPAKPTPLEFITPLDIVSFVPTFTVCVPNNAHEAISFYKTVFGFEVFRPAPKNPPFITELRLNGFQMHIFILESPELDVIDEDDFYSRRDFYVDSYAEVKAIFNKAVAAGAKVLDGITKCQVDIYTHDIWMARVKDPYCFTWTIQTRPQKKGYFANLWDALLYKYEPKSKAEHM</sequence>
<dbReference type="InterPro" id="IPR029068">
    <property type="entry name" value="Glyas_Bleomycin-R_OHBP_Dase"/>
</dbReference>
<dbReference type="Pfam" id="PF00903">
    <property type="entry name" value="Glyoxalase"/>
    <property type="match status" value="1"/>
</dbReference>
<dbReference type="Proteomes" id="UP000796880">
    <property type="component" value="Unassembled WGS sequence"/>
</dbReference>
<protein>
    <recommendedName>
        <fullName evidence="1">Glyoxalase/fosfomycin resistance/dioxygenase domain-containing protein</fullName>
    </recommendedName>
</protein>
<proteinExistence type="predicted"/>
<accession>A0A8K0HAB9</accession>
<dbReference type="InterPro" id="IPR004360">
    <property type="entry name" value="Glyas_Fos-R_dOase_dom"/>
</dbReference>
<dbReference type="EMBL" id="VOIH02000004">
    <property type="protein sequence ID" value="KAF3448228.1"/>
    <property type="molecule type" value="Genomic_DNA"/>
</dbReference>
<keyword evidence="3" id="KW-1185">Reference proteome</keyword>
<organism evidence="2 3">
    <name type="scientific">Rhamnella rubrinervis</name>
    <dbReference type="NCBI Taxonomy" id="2594499"/>
    <lineage>
        <taxon>Eukaryota</taxon>
        <taxon>Viridiplantae</taxon>
        <taxon>Streptophyta</taxon>
        <taxon>Embryophyta</taxon>
        <taxon>Tracheophyta</taxon>
        <taxon>Spermatophyta</taxon>
        <taxon>Magnoliopsida</taxon>
        <taxon>eudicotyledons</taxon>
        <taxon>Gunneridae</taxon>
        <taxon>Pentapetalae</taxon>
        <taxon>rosids</taxon>
        <taxon>fabids</taxon>
        <taxon>Rosales</taxon>
        <taxon>Rhamnaceae</taxon>
        <taxon>rhamnoid group</taxon>
        <taxon>Rhamneae</taxon>
        <taxon>Rhamnella</taxon>
    </lineage>
</organism>
<dbReference type="Gene3D" id="3.10.180.10">
    <property type="entry name" value="2,3-Dihydroxybiphenyl 1,2-Dioxygenase, domain 1"/>
    <property type="match status" value="1"/>
</dbReference>
<reference evidence="2" key="1">
    <citation type="submission" date="2020-03" db="EMBL/GenBank/DDBJ databases">
        <title>A high-quality chromosome-level genome assembly of a woody plant with both climbing and erect habits, Rhamnella rubrinervis.</title>
        <authorList>
            <person name="Lu Z."/>
            <person name="Yang Y."/>
            <person name="Zhu X."/>
            <person name="Sun Y."/>
        </authorList>
    </citation>
    <scope>NUCLEOTIDE SEQUENCE</scope>
    <source>
        <strain evidence="2">BYM</strain>
        <tissue evidence="2">Leaf</tissue>
    </source>
</reference>
<comment type="caution">
    <text evidence="2">The sequence shown here is derived from an EMBL/GenBank/DDBJ whole genome shotgun (WGS) entry which is preliminary data.</text>
</comment>
<evidence type="ECO:0000259" key="1">
    <source>
        <dbReference type="Pfam" id="PF00903"/>
    </source>
</evidence>
<dbReference type="SUPFAM" id="SSF54593">
    <property type="entry name" value="Glyoxalase/Bleomycin resistance protein/Dihydroxybiphenyl dioxygenase"/>
    <property type="match status" value="1"/>
</dbReference>
<gene>
    <name evidence="2" type="ORF">FNV43_RR08941</name>
</gene>
<evidence type="ECO:0000313" key="2">
    <source>
        <dbReference type="EMBL" id="KAF3448228.1"/>
    </source>
</evidence>
<evidence type="ECO:0000313" key="3">
    <source>
        <dbReference type="Proteomes" id="UP000796880"/>
    </source>
</evidence>